<accession>A0A830ZVC0</accession>
<name>A0A830ZVC0_ERWAM</name>
<reference evidence="1 2" key="1">
    <citation type="submission" date="2012-11" db="EMBL/GenBank/DDBJ databases">
        <authorList>
            <person name="Linke B."/>
        </authorList>
    </citation>
    <scope>NUCLEOTIDE SEQUENCE [LARGE SCALE GENOMIC DNA]</scope>
    <source>
        <strain evidence="2">CFBP 1232</strain>
    </source>
</reference>
<evidence type="ECO:0000313" key="1">
    <source>
        <dbReference type="EMBL" id="CCO93534.1"/>
    </source>
</evidence>
<reference evidence="1 2" key="2">
    <citation type="submission" date="2013-04" db="EMBL/GenBank/DDBJ databases">
        <title>Comparative genomics of 12 strains of Erwinia amylovora identifies a pan-genome with a large conserved core and provides insights into host specificity.</title>
        <authorList>
            <person name="Mann R.A."/>
            <person name="Smits T.H.M."/>
            <person name="Buehlmann A."/>
            <person name="Blom J."/>
            <person name="Goesmann A."/>
            <person name="Frey J.E."/>
            <person name="Plummer K.M."/>
            <person name="Beer S.V."/>
            <person name="Luck J."/>
            <person name="Duffy B."/>
            <person name="Rodoni B."/>
        </authorList>
    </citation>
    <scope>NUCLEOTIDE SEQUENCE [LARGE SCALE GENOMIC DNA]</scope>
    <source>
        <strain evidence="2">CFBP 1232</strain>
    </source>
</reference>
<gene>
    <name evidence="1" type="ORF">BN437_1599</name>
</gene>
<sequence>MLVRDLTEQRYADWLQDKDLIRFVAHPLVAPAFDDVQLNHFDWSGAQAATGYRCPRLEEVVTRLSQKDGDSHALNCPGEFFRTTSVRVSLWAETGGNGALDSVVKDDRPRGQPDRQHYYRQIIVNNKAETADQSYALYRAVMCYAPSGYHACGGNEVSIAQRQRWFSQLKNDYPGSIWAKKLKYYW</sequence>
<organism evidence="1 2">
    <name type="scientific">Erwinia amylovora NBRC 12687 = CFBP 1232</name>
    <dbReference type="NCBI Taxonomy" id="1219359"/>
    <lineage>
        <taxon>Bacteria</taxon>
        <taxon>Pseudomonadati</taxon>
        <taxon>Pseudomonadota</taxon>
        <taxon>Gammaproteobacteria</taxon>
        <taxon>Enterobacterales</taxon>
        <taxon>Erwiniaceae</taxon>
        <taxon>Erwinia</taxon>
    </lineage>
</organism>
<proteinExistence type="predicted"/>
<protein>
    <submittedName>
        <fullName evidence="1">Uncharacterized protein</fullName>
    </submittedName>
</protein>
<dbReference type="AlphaFoldDB" id="A0A830ZVC0"/>
<dbReference type="EMBL" id="CAPB01000011">
    <property type="protein sequence ID" value="CCO93534.1"/>
    <property type="molecule type" value="Genomic_DNA"/>
</dbReference>
<evidence type="ECO:0000313" key="2">
    <source>
        <dbReference type="Proteomes" id="UP000013111"/>
    </source>
</evidence>
<dbReference type="Proteomes" id="UP000013111">
    <property type="component" value="Unassembled WGS sequence"/>
</dbReference>
<comment type="caution">
    <text evidence="1">The sequence shown here is derived from an EMBL/GenBank/DDBJ whole genome shotgun (WGS) entry which is preliminary data.</text>
</comment>